<feature type="compositionally biased region" description="Basic and acidic residues" evidence="1">
    <location>
        <begin position="234"/>
        <end position="247"/>
    </location>
</feature>
<organism evidence="3 4">
    <name type="scientific">Clydaea vesicula</name>
    <dbReference type="NCBI Taxonomy" id="447962"/>
    <lineage>
        <taxon>Eukaryota</taxon>
        <taxon>Fungi</taxon>
        <taxon>Fungi incertae sedis</taxon>
        <taxon>Chytridiomycota</taxon>
        <taxon>Chytridiomycota incertae sedis</taxon>
        <taxon>Chytridiomycetes</taxon>
        <taxon>Lobulomycetales</taxon>
        <taxon>Lobulomycetaceae</taxon>
        <taxon>Clydaea</taxon>
    </lineage>
</organism>
<evidence type="ECO:0000313" key="4">
    <source>
        <dbReference type="Proteomes" id="UP001211065"/>
    </source>
</evidence>
<feature type="non-terminal residue" evidence="3">
    <location>
        <position position="1"/>
    </location>
</feature>
<name>A0AAD5XW14_9FUNG</name>
<sequence>DNWCWYYWDRVGTTEEAFNNLPSICHTLKFETSPYTYASWIVQVWFKTITDLFLGLWLLKLLLNSKKISKVFKSVMESNQKFKYINLQENNNKNKKKKNFLKNLFNKRKEEGEEESKNLTKRNKFQLERVRLSLVKFLIIWMGLVLGIVVVYTINRIPNENFYSLNKYSNFNIIEVVNAVLQIFRSLELLIYFKYMDILKSIVGIGAIKISTGVTQLSSVDGFSKPNKATNSSRDYDSEKDFQDSES</sequence>
<evidence type="ECO:0000256" key="2">
    <source>
        <dbReference type="SAM" id="Phobius"/>
    </source>
</evidence>
<proteinExistence type="predicted"/>
<feature type="transmembrane region" description="Helical" evidence="2">
    <location>
        <begin position="44"/>
        <end position="63"/>
    </location>
</feature>
<feature type="region of interest" description="Disordered" evidence="1">
    <location>
        <begin position="223"/>
        <end position="247"/>
    </location>
</feature>
<dbReference type="EMBL" id="JADGJW010001374">
    <property type="protein sequence ID" value="KAJ3203830.1"/>
    <property type="molecule type" value="Genomic_DNA"/>
</dbReference>
<accession>A0AAD5XW14</accession>
<keyword evidence="4" id="KW-1185">Reference proteome</keyword>
<keyword evidence="2" id="KW-1133">Transmembrane helix</keyword>
<gene>
    <name evidence="3" type="ORF">HK099_001354</name>
</gene>
<evidence type="ECO:0000313" key="3">
    <source>
        <dbReference type="EMBL" id="KAJ3203830.1"/>
    </source>
</evidence>
<dbReference type="Proteomes" id="UP001211065">
    <property type="component" value="Unassembled WGS sequence"/>
</dbReference>
<reference evidence="3" key="1">
    <citation type="submission" date="2020-05" db="EMBL/GenBank/DDBJ databases">
        <title>Phylogenomic resolution of chytrid fungi.</title>
        <authorList>
            <person name="Stajich J.E."/>
            <person name="Amses K."/>
            <person name="Simmons R."/>
            <person name="Seto K."/>
            <person name="Myers J."/>
            <person name="Bonds A."/>
            <person name="Quandt C.A."/>
            <person name="Barry K."/>
            <person name="Liu P."/>
            <person name="Grigoriev I."/>
            <person name="Longcore J.E."/>
            <person name="James T.Y."/>
        </authorList>
    </citation>
    <scope>NUCLEOTIDE SEQUENCE</scope>
    <source>
        <strain evidence="3">JEL0476</strain>
    </source>
</reference>
<comment type="caution">
    <text evidence="3">The sequence shown here is derived from an EMBL/GenBank/DDBJ whole genome shotgun (WGS) entry which is preliminary data.</text>
</comment>
<keyword evidence="2" id="KW-0812">Transmembrane</keyword>
<keyword evidence="2" id="KW-0472">Membrane</keyword>
<feature type="transmembrane region" description="Helical" evidence="2">
    <location>
        <begin position="134"/>
        <end position="154"/>
    </location>
</feature>
<dbReference type="AlphaFoldDB" id="A0AAD5XW14"/>
<feature type="compositionally biased region" description="Polar residues" evidence="1">
    <location>
        <begin position="223"/>
        <end position="233"/>
    </location>
</feature>
<evidence type="ECO:0000256" key="1">
    <source>
        <dbReference type="SAM" id="MobiDB-lite"/>
    </source>
</evidence>
<protein>
    <submittedName>
        <fullName evidence="3">Uncharacterized protein</fullName>
    </submittedName>
</protein>